<dbReference type="Gene3D" id="3.30.40.220">
    <property type="match status" value="2"/>
</dbReference>
<gene>
    <name evidence="1" type="ORF">Fadolivirus_1_879</name>
</gene>
<dbReference type="EMBL" id="MT418680">
    <property type="protein sequence ID" value="QKF94337.1"/>
    <property type="molecule type" value="Genomic_DNA"/>
</dbReference>
<organism evidence="1 2">
    <name type="scientific">Fadolivirus FV1/VV64</name>
    <dbReference type="NCBI Taxonomy" id="3070911"/>
    <lineage>
        <taxon>Viruses</taxon>
        <taxon>Varidnaviria</taxon>
        <taxon>Bamfordvirae</taxon>
        <taxon>Nucleocytoviricota</taxon>
        <taxon>Megaviricetes</taxon>
        <taxon>Imitervirales</taxon>
        <taxon>Mimiviridae</taxon>
        <taxon>Klosneuvirinae</taxon>
        <taxon>Fadolivirus</taxon>
        <taxon>Fadolivirus algeromassiliense</taxon>
    </lineage>
</organism>
<keyword evidence="2" id="KW-1185">Reference proteome</keyword>
<dbReference type="Proteomes" id="UP001162001">
    <property type="component" value="Segment"/>
</dbReference>
<reference evidence="1 2" key="1">
    <citation type="submission" date="2020-04" db="EMBL/GenBank/DDBJ databases">
        <title>Advantages and limits of metagenomic assembly and binning of a giant virus.</title>
        <authorList>
            <person name="Schulz F."/>
            <person name="Andreani J."/>
            <person name="Francis R."/>
            <person name="Boudjemaa H."/>
            <person name="Bou Khalil J.Y."/>
            <person name="Lee J."/>
            <person name="La Scola B."/>
            <person name="Woyke T."/>
        </authorList>
    </citation>
    <scope>NUCLEOTIDE SEQUENCE [LARGE SCALE GENOMIC DNA]</scope>
    <source>
        <strain evidence="1 2">FV1/VV64</strain>
    </source>
</reference>
<accession>A0A7D3V904</accession>
<name>A0A7D3V904_9VIRU</name>
<proteinExistence type="predicted"/>
<sequence length="397" mass="46035">MEQKEIQEPIKYCKGCDQNLPRSYFNKNGITVHPTCRTCRSKERAAVRYPRKEGIKYCPGCKVEHSTTDYDTDKSQPDGLQSNCKEYKKKLRLKYLCTYDGFTRNLFKDLKSNAKKRDIQVNITLDDIKQLYIKQNGKCAITGKQMTYQAVERGNNNQHILNKWNISVDRTNSSKGYTLDNIRLVCAIVNRLKFNASDDDFLLLCGTIAQRNFNHINKTAISNIDEQFIDQYPTNKLYSLITDLLDQESEKQSNNIKTDTPMQKWICSFNGYIKKTYLDIKNNLDKRSKKLKFDITEDDIKQLYIKQEGRCLLSGIKMTYIGYQSNSSNKINPFNISIDRIDSSKGYTKDNIQLICSAVNRMKSDLTDDELLLLSNDIYRTNFNKINNLIISKIKST</sequence>
<evidence type="ECO:0000313" key="2">
    <source>
        <dbReference type="Proteomes" id="UP001162001"/>
    </source>
</evidence>
<protein>
    <submittedName>
        <fullName evidence="1">Uncharacterized protein</fullName>
    </submittedName>
</protein>
<evidence type="ECO:0000313" key="1">
    <source>
        <dbReference type="EMBL" id="QKF94337.1"/>
    </source>
</evidence>